<evidence type="ECO:0000313" key="13">
    <source>
        <dbReference type="Proteomes" id="UP000276634"/>
    </source>
</evidence>
<gene>
    <name evidence="12" type="ORF">EDC57_0665</name>
</gene>
<keyword evidence="3" id="KW-0813">Transport</keyword>
<feature type="transmembrane region" description="Helical" evidence="9">
    <location>
        <begin position="165"/>
        <end position="183"/>
    </location>
</feature>
<dbReference type="InterPro" id="IPR002524">
    <property type="entry name" value="Cation_efflux"/>
</dbReference>
<feature type="transmembrane region" description="Helical" evidence="9">
    <location>
        <begin position="133"/>
        <end position="153"/>
    </location>
</feature>
<organism evidence="12 13">
    <name type="scientific">Inmirania thermothiophila</name>
    <dbReference type="NCBI Taxonomy" id="1750597"/>
    <lineage>
        <taxon>Bacteria</taxon>
        <taxon>Pseudomonadati</taxon>
        <taxon>Pseudomonadota</taxon>
        <taxon>Gammaproteobacteria</taxon>
        <taxon>Chromatiales</taxon>
        <taxon>Ectothiorhodospiraceae</taxon>
        <taxon>Inmirania</taxon>
    </lineage>
</organism>
<dbReference type="InterPro" id="IPR027469">
    <property type="entry name" value="Cation_efflux_TMD_sf"/>
</dbReference>
<dbReference type="Pfam" id="PF01545">
    <property type="entry name" value="Cation_efflux"/>
    <property type="match status" value="1"/>
</dbReference>
<comment type="caution">
    <text evidence="12">The sequence shown here is derived from an EMBL/GenBank/DDBJ whole genome shotgun (WGS) entry which is preliminary data.</text>
</comment>
<sequence length="296" mass="30381">MVSLALILGFAAVEAAAGWWAGSLALMADAGHMLSDAGALAVAALAAWIARRPPSLRHSYGLGRAEVVAALLNGFAMVALVIGLVVAAVRRLHDPQPVAGGTVMAVAAAGLAVNVVVALRLSHGGHDLNVRAALLHVVGDLLGSVAALLSGAVVHFTGWTPIDPLLTLLIAGLILFSTVRLLLEALHVLLEGVPHHLDLAEVGRAMAAHPGVASVHDLHIWSLGSGQVALSAHVVVRDLAAWLEVLQGLQRMLAERYGIGHVTLQPEPDGHGVPLAALRRRSGAGGQGDGHSPVEP</sequence>
<keyword evidence="7" id="KW-0406">Ion transport</keyword>
<keyword evidence="5" id="KW-0862">Zinc</keyword>
<evidence type="ECO:0000256" key="2">
    <source>
        <dbReference type="ARBA" id="ARBA00008873"/>
    </source>
</evidence>
<keyword evidence="4 9" id="KW-0812">Transmembrane</keyword>
<dbReference type="SUPFAM" id="SSF160240">
    <property type="entry name" value="Cation efflux protein cytoplasmic domain-like"/>
    <property type="match status" value="1"/>
</dbReference>
<evidence type="ECO:0000256" key="1">
    <source>
        <dbReference type="ARBA" id="ARBA00004141"/>
    </source>
</evidence>
<feature type="domain" description="Cation efflux protein cytoplasmic" evidence="11">
    <location>
        <begin position="195"/>
        <end position="268"/>
    </location>
</feature>
<dbReference type="GO" id="GO:0005385">
    <property type="term" value="F:zinc ion transmembrane transporter activity"/>
    <property type="evidence" value="ECO:0007669"/>
    <property type="project" value="TreeGrafter"/>
</dbReference>
<evidence type="ECO:0000256" key="7">
    <source>
        <dbReference type="ARBA" id="ARBA00023065"/>
    </source>
</evidence>
<dbReference type="SUPFAM" id="SSF161111">
    <property type="entry name" value="Cation efflux protein transmembrane domain-like"/>
    <property type="match status" value="1"/>
</dbReference>
<proteinExistence type="inferred from homology"/>
<dbReference type="Pfam" id="PF16916">
    <property type="entry name" value="ZT_dimer"/>
    <property type="match status" value="1"/>
</dbReference>
<evidence type="ECO:0000256" key="6">
    <source>
        <dbReference type="ARBA" id="ARBA00022989"/>
    </source>
</evidence>
<dbReference type="GO" id="GO:0005886">
    <property type="term" value="C:plasma membrane"/>
    <property type="evidence" value="ECO:0007669"/>
    <property type="project" value="TreeGrafter"/>
</dbReference>
<evidence type="ECO:0000256" key="3">
    <source>
        <dbReference type="ARBA" id="ARBA00022448"/>
    </source>
</evidence>
<reference evidence="12 13" key="1">
    <citation type="submission" date="2018-11" db="EMBL/GenBank/DDBJ databases">
        <title>Genomic Encyclopedia of Type Strains, Phase IV (KMG-IV): sequencing the most valuable type-strain genomes for metagenomic binning, comparative biology and taxonomic classification.</title>
        <authorList>
            <person name="Goeker M."/>
        </authorList>
    </citation>
    <scope>NUCLEOTIDE SEQUENCE [LARGE SCALE GENOMIC DNA]</scope>
    <source>
        <strain evidence="12 13">DSM 100275</strain>
    </source>
</reference>
<keyword evidence="5" id="KW-0864">Zinc transport</keyword>
<dbReference type="PANTHER" id="PTHR11562">
    <property type="entry name" value="CATION EFFLUX PROTEIN/ ZINC TRANSPORTER"/>
    <property type="match status" value="1"/>
</dbReference>
<evidence type="ECO:0000256" key="9">
    <source>
        <dbReference type="SAM" id="Phobius"/>
    </source>
</evidence>
<dbReference type="NCBIfam" id="TIGR01297">
    <property type="entry name" value="CDF"/>
    <property type="match status" value="1"/>
</dbReference>
<evidence type="ECO:0000256" key="4">
    <source>
        <dbReference type="ARBA" id="ARBA00022692"/>
    </source>
</evidence>
<keyword evidence="13" id="KW-1185">Reference proteome</keyword>
<name>A0A3N1Y8A8_9GAMM</name>
<evidence type="ECO:0000313" key="12">
    <source>
        <dbReference type="EMBL" id="ROR34761.1"/>
    </source>
</evidence>
<protein>
    <submittedName>
        <fullName evidence="12">Cobalt-zinc-cadmium efflux system protein</fullName>
    </submittedName>
</protein>
<dbReference type="Proteomes" id="UP000276634">
    <property type="component" value="Unassembled WGS sequence"/>
</dbReference>
<feature type="transmembrane region" description="Helical" evidence="9">
    <location>
        <begin position="70"/>
        <end position="89"/>
    </location>
</feature>
<evidence type="ECO:0000259" key="11">
    <source>
        <dbReference type="Pfam" id="PF16916"/>
    </source>
</evidence>
<feature type="transmembrane region" description="Helical" evidence="9">
    <location>
        <begin position="101"/>
        <end position="121"/>
    </location>
</feature>
<dbReference type="Gene3D" id="1.20.1510.10">
    <property type="entry name" value="Cation efflux protein transmembrane domain"/>
    <property type="match status" value="1"/>
</dbReference>
<comment type="subcellular location">
    <subcellularLocation>
        <location evidence="1">Membrane</location>
        <topology evidence="1">Multi-pass membrane protein</topology>
    </subcellularLocation>
</comment>
<feature type="domain" description="Cation efflux protein transmembrane" evidence="10">
    <location>
        <begin position="2"/>
        <end position="190"/>
    </location>
</feature>
<dbReference type="InterPro" id="IPR050681">
    <property type="entry name" value="CDF/SLC30A"/>
</dbReference>
<dbReference type="InterPro" id="IPR058533">
    <property type="entry name" value="Cation_efflux_TM"/>
</dbReference>
<dbReference type="InterPro" id="IPR036837">
    <property type="entry name" value="Cation_efflux_CTD_sf"/>
</dbReference>
<keyword evidence="6 9" id="KW-1133">Transmembrane helix</keyword>
<dbReference type="PANTHER" id="PTHR11562:SF17">
    <property type="entry name" value="RE54080P-RELATED"/>
    <property type="match status" value="1"/>
</dbReference>
<evidence type="ECO:0000256" key="5">
    <source>
        <dbReference type="ARBA" id="ARBA00022906"/>
    </source>
</evidence>
<dbReference type="RefSeq" id="WP_211331867.1">
    <property type="nucleotide sequence ID" value="NZ_RJVI01000001.1"/>
</dbReference>
<accession>A0A3N1Y8A8</accession>
<dbReference type="AlphaFoldDB" id="A0A3N1Y8A8"/>
<evidence type="ECO:0000259" key="10">
    <source>
        <dbReference type="Pfam" id="PF01545"/>
    </source>
</evidence>
<keyword evidence="8 9" id="KW-0472">Membrane</keyword>
<comment type="similarity">
    <text evidence="2">Belongs to the cation diffusion facilitator (CDF) transporter (TC 2.A.4) family. SLC30A subfamily.</text>
</comment>
<dbReference type="InterPro" id="IPR027470">
    <property type="entry name" value="Cation_efflux_CTD"/>
</dbReference>
<evidence type="ECO:0000256" key="8">
    <source>
        <dbReference type="ARBA" id="ARBA00023136"/>
    </source>
</evidence>
<dbReference type="EMBL" id="RJVI01000001">
    <property type="protein sequence ID" value="ROR34761.1"/>
    <property type="molecule type" value="Genomic_DNA"/>
</dbReference>